<dbReference type="GO" id="GO:0016747">
    <property type="term" value="F:acyltransferase activity, transferring groups other than amino-acyl groups"/>
    <property type="evidence" value="ECO:0007669"/>
    <property type="project" value="InterPro"/>
</dbReference>
<dbReference type="Pfam" id="PF00583">
    <property type="entry name" value="Acetyltransf_1"/>
    <property type="match status" value="1"/>
</dbReference>
<dbReference type="EMBL" id="WUQX01000001">
    <property type="protein sequence ID" value="MXP75664.1"/>
    <property type="molecule type" value="Genomic_DNA"/>
</dbReference>
<dbReference type="Proteomes" id="UP000460412">
    <property type="component" value="Unassembled WGS sequence"/>
</dbReference>
<dbReference type="CDD" id="cd04301">
    <property type="entry name" value="NAT_SF"/>
    <property type="match status" value="1"/>
</dbReference>
<accession>A0A7X3MFW4</accession>
<keyword evidence="2" id="KW-0808">Transferase</keyword>
<comment type="caution">
    <text evidence="2">The sequence shown here is derived from an EMBL/GenBank/DDBJ whole genome shotgun (WGS) entry which is preliminary data.</text>
</comment>
<protein>
    <submittedName>
        <fullName evidence="2">GNAT family N-acetyltransferase</fullName>
    </submittedName>
</protein>
<gene>
    <name evidence="2" type="ORF">GN277_09770</name>
</gene>
<dbReference type="PROSITE" id="PS51186">
    <property type="entry name" value="GNAT"/>
    <property type="match status" value="1"/>
</dbReference>
<dbReference type="RefSeq" id="WP_016222938.1">
    <property type="nucleotide sequence ID" value="NZ_WUQX01000001.1"/>
</dbReference>
<feature type="domain" description="N-acetyltransferase" evidence="1">
    <location>
        <begin position="3"/>
        <end position="160"/>
    </location>
</feature>
<name>A0A7X3MFW4_9FIRM</name>
<keyword evidence="3" id="KW-1185">Reference proteome</keyword>
<evidence type="ECO:0000313" key="2">
    <source>
        <dbReference type="EMBL" id="MXP75664.1"/>
    </source>
</evidence>
<reference evidence="2 3" key="1">
    <citation type="submission" date="2019-12" db="EMBL/GenBank/DDBJ databases">
        <title>Sporaefaciens musculi gen. nov., sp. nov., a novel bacterium isolated from the caecum of an obese mouse.</title>
        <authorList>
            <person name="Rasmussen T.S."/>
            <person name="Streidl T."/>
            <person name="Hitch T.C.A."/>
            <person name="Wortmann E."/>
            <person name="Deptula P."/>
            <person name="Hansen M."/>
            <person name="Nielsen D.S."/>
            <person name="Clavel T."/>
            <person name="Vogensen F.K."/>
        </authorList>
    </citation>
    <scope>NUCLEOTIDE SEQUENCE [LARGE SCALE GENOMIC DNA]</scope>
    <source>
        <strain evidence="2 3">WCA-9-b2</strain>
    </source>
</reference>
<organism evidence="2 3">
    <name type="scientific">Sporofaciens musculi</name>
    <dbReference type="NCBI Taxonomy" id="2681861"/>
    <lineage>
        <taxon>Bacteria</taxon>
        <taxon>Bacillati</taxon>
        <taxon>Bacillota</taxon>
        <taxon>Clostridia</taxon>
        <taxon>Lachnospirales</taxon>
        <taxon>Lachnospiraceae</taxon>
        <taxon>Sporofaciens</taxon>
    </lineage>
</organism>
<dbReference type="InterPro" id="IPR000182">
    <property type="entry name" value="GNAT_dom"/>
</dbReference>
<sequence length="160" mass="18758">MELKLIRLEELHIDTLTKIMERAFDEDTRIHLGKEKGGPDGYNNGEFLRKWGLHNDSSSYCISLNEQLIGGVILWINENNHNFLGNIFIDPAYENQGLGIKVWNMIEKLYPDTEIWETETPIFSSRNHNFYVNKCGFHIVKIDNPKNRLEGQYKMQKVMK</sequence>
<proteinExistence type="predicted"/>
<dbReference type="SUPFAM" id="SSF55729">
    <property type="entry name" value="Acyl-CoA N-acyltransferases (Nat)"/>
    <property type="match status" value="1"/>
</dbReference>
<dbReference type="InterPro" id="IPR016181">
    <property type="entry name" value="Acyl_CoA_acyltransferase"/>
</dbReference>
<dbReference type="Gene3D" id="3.40.630.30">
    <property type="match status" value="1"/>
</dbReference>
<evidence type="ECO:0000259" key="1">
    <source>
        <dbReference type="PROSITE" id="PS51186"/>
    </source>
</evidence>
<evidence type="ECO:0000313" key="3">
    <source>
        <dbReference type="Proteomes" id="UP000460412"/>
    </source>
</evidence>
<dbReference type="AlphaFoldDB" id="A0A7X3MFW4"/>